<reference evidence="2" key="1">
    <citation type="submission" date="2022-08" db="EMBL/GenBank/DDBJ databases">
        <authorList>
            <consortium name="DOE Joint Genome Institute"/>
            <person name="Min B."/>
            <person name="Riley R."/>
            <person name="Sierra-Patev S."/>
            <person name="Naranjo-Ortiz M."/>
            <person name="Looney B."/>
            <person name="Konkel Z."/>
            <person name="Slot J.C."/>
            <person name="Sakamoto Y."/>
            <person name="Steenwyk J.L."/>
            <person name="Rokas A."/>
            <person name="Carro J."/>
            <person name="Camarero S."/>
            <person name="Ferreira P."/>
            <person name="Molpeceres G."/>
            <person name="Ruiz-Duenas F.J."/>
            <person name="Serrano A."/>
            <person name="Henrissat B."/>
            <person name="Drula E."/>
            <person name="Hughes K.W."/>
            <person name="Mata J.L."/>
            <person name="Ishikawa N.K."/>
            <person name="Vargas-Isla R."/>
            <person name="Ushijima S."/>
            <person name="Smith C.A."/>
            <person name="Ahrendt S."/>
            <person name="Andreopoulos W."/>
            <person name="He G."/>
            <person name="Labutti K."/>
            <person name="Lipzen A."/>
            <person name="Ng V."/>
            <person name="Sandor L."/>
            <person name="Barry K."/>
            <person name="Martinez A.T."/>
            <person name="Xiao Y."/>
            <person name="Gibbons J.G."/>
            <person name="Terashima K."/>
            <person name="Hibbett D.S."/>
            <person name="Grigoriev I.V."/>
        </authorList>
    </citation>
    <scope>NUCLEOTIDE SEQUENCE</scope>
    <source>
        <strain evidence="2">Sp2 HRB7682 ss15</strain>
    </source>
</reference>
<feature type="chain" id="PRO_5040931303" evidence="1">
    <location>
        <begin position="30"/>
        <end position="235"/>
    </location>
</feature>
<accession>A0A9W9A362</accession>
<comment type="caution">
    <text evidence="2">The sequence shown here is derived from an EMBL/GenBank/DDBJ whole genome shotgun (WGS) entry which is preliminary data.</text>
</comment>
<evidence type="ECO:0000256" key="1">
    <source>
        <dbReference type="SAM" id="SignalP"/>
    </source>
</evidence>
<dbReference type="Proteomes" id="UP001150238">
    <property type="component" value="Unassembled WGS sequence"/>
</dbReference>
<protein>
    <submittedName>
        <fullName evidence="2">Uncharacterized protein</fullName>
    </submittedName>
</protein>
<sequence length="235" mass="27349">MIFHNKFPFILLVMTTSLCCMRLLVSVHASPLGATLKDRAQLNDRGYYDPPDHAGRIFLGYYYTWKGTLGSEIRDHDGFNALVDNSFLVLIQPSCVFEDTHPHERRNRYVRLQITADRTEILKLDYLYSSTYLVTEQEKKSFIDSRGKDPEKTIIVSPHFHIKQDPKFLNDLVLNFPNSFLLPFRESSDKNQNPLQIDAKEDQANSEKFVEWRDWPKKIIDLPPGLKPRPPRPCP</sequence>
<name>A0A9W9A362_9AGAR</name>
<reference evidence="2" key="2">
    <citation type="journal article" date="2023" name="Proc. Natl. Acad. Sci. U.S.A.">
        <title>A global phylogenomic analysis of the shiitake genus Lentinula.</title>
        <authorList>
            <person name="Sierra-Patev S."/>
            <person name="Min B."/>
            <person name="Naranjo-Ortiz M."/>
            <person name="Looney B."/>
            <person name="Konkel Z."/>
            <person name="Slot J.C."/>
            <person name="Sakamoto Y."/>
            <person name="Steenwyk J.L."/>
            <person name="Rokas A."/>
            <person name="Carro J."/>
            <person name="Camarero S."/>
            <person name="Ferreira P."/>
            <person name="Molpeceres G."/>
            <person name="Ruiz-Duenas F.J."/>
            <person name="Serrano A."/>
            <person name="Henrissat B."/>
            <person name="Drula E."/>
            <person name="Hughes K.W."/>
            <person name="Mata J.L."/>
            <person name="Ishikawa N.K."/>
            <person name="Vargas-Isla R."/>
            <person name="Ushijima S."/>
            <person name="Smith C.A."/>
            <person name="Donoghue J."/>
            <person name="Ahrendt S."/>
            <person name="Andreopoulos W."/>
            <person name="He G."/>
            <person name="LaButti K."/>
            <person name="Lipzen A."/>
            <person name="Ng V."/>
            <person name="Riley R."/>
            <person name="Sandor L."/>
            <person name="Barry K."/>
            <person name="Martinez A.T."/>
            <person name="Xiao Y."/>
            <person name="Gibbons J.G."/>
            <person name="Terashima K."/>
            <person name="Grigoriev I.V."/>
            <person name="Hibbett D."/>
        </authorList>
    </citation>
    <scope>NUCLEOTIDE SEQUENCE</scope>
    <source>
        <strain evidence="2">Sp2 HRB7682 ss15</strain>
    </source>
</reference>
<dbReference type="EMBL" id="JANVFS010000025">
    <property type="protein sequence ID" value="KAJ4473371.1"/>
    <property type="molecule type" value="Genomic_DNA"/>
</dbReference>
<feature type="signal peptide" evidence="1">
    <location>
        <begin position="1"/>
        <end position="29"/>
    </location>
</feature>
<proteinExistence type="predicted"/>
<gene>
    <name evidence="2" type="ORF">C8J55DRAFT_519379</name>
</gene>
<evidence type="ECO:0000313" key="3">
    <source>
        <dbReference type="Proteomes" id="UP001150238"/>
    </source>
</evidence>
<dbReference type="AlphaFoldDB" id="A0A9W9A362"/>
<keyword evidence="1" id="KW-0732">Signal</keyword>
<organism evidence="2 3">
    <name type="scientific">Lentinula lateritia</name>
    <dbReference type="NCBI Taxonomy" id="40482"/>
    <lineage>
        <taxon>Eukaryota</taxon>
        <taxon>Fungi</taxon>
        <taxon>Dikarya</taxon>
        <taxon>Basidiomycota</taxon>
        <taxon>Agaricomycotina</taxon>
        <taxon>Agaricomycetes</taxon>
        <taxon>Agaricomycetidae</taxon>
        <taxon>Agaricales</taxon>
        <taxon>Marasmiineae</taxon>
        <taxon>Omphalotaceae</taxon>
        <taxon>Lentinula</taxon>
    </lineage>
</organism>
<evidence type="ECO:0000313" key="2">
    <source>
        <dbReference type="EMBL" id="KAJ4473371.1"/>
    </source>
</evidence>